<evidence type="ECO:0000313" key="5">
    <source>
        <dbReference type="Proteomes" id="UP001222027"/>
    </source>
</evidence>
<feature type="compositionally biased region" description="Basic and acidic residues" evidence="3">
    <location>
        <begin position="607"/>
        <end position="624"/>
    </location>
</feature>
<dbReference type="PANTHER" id="PTHR34057">
    <property type="entry name" value="ELONGATION FACTOR"/>
    <property type="match status" value="1"/>
</dbReference>
<feature type="compositionally biased region" description="Basic and acidic residues" evidence="3">
    <location>
        <begin position="672"/>
        <end position="688"/>
    </location>
</feature>
<keyword evidence="5" id="KW-1185">Reference proteome</keyword>
<keyword evidence="2" id="KW-0072">Autophagy</keyword>
<feature type="compositionally biased region" description="Basic residues" evidence="3">
    <location>
        <begin position="649"/>
        <end position="662"/>
    </location>
</feature>
<dbReference type="Proteomes" id="UP001222027">
    <property type="component" value="Unassembled WGS sequence"/>
</dbReference>
<dbReference type="InterPro" id="IPR007135">
    <property type="entry name" value="Atg3/Atg10"/>
</dbReference>
<sequence>MGEAVKRGLLRHRSRTGSCRLNPVKHEPRLNRAINVSDFSRGNAGHARFALNPRDSSLAPPILLVHPSGRRRLPLLRSSSSSSSSSTAGRRFRKFRNWIFCVMAPAQAFSGVSDEGKPDVAVKSETRASVDTKDVSGILSVNKGKDSLLCVGTSSAPSKADFNSHEGKLDVVVKSEKRDSVDAQDMSGLMCANNQEDSVFHVGSSTALTKVNEVMIEEVDIIDCTASTVVKTVKDEDQDATEYSSSFGDTFSGSDSELKQDHGDMEMESPFFPLNEDPTAIDGFNRVYNIDILCSLEFYTTFRKKKVSAHWRKFISPLMWRCQWLELRMKELLSQASKYDKELAAYKHEKELQSKMIELDSSVSRAVPLTSQTHWRGAMKRRKRKRNEDKVDLSSYMSNHVVFSYYENKRTDTDGHSVDDDCGDLEDNIRGNDDNDWLLGLKGCDSSLEQILLNIEAVQSRVTKLKTLLNNCICRNAREISSGNLFLGDVPAGYAENVSDSPRNNTDSMPAGLLGSPPHRVSEYEIEDMVMPESAASSYGDAADLDIIESTVGLLSADVSLDQDHIRDLCRDSADDILIDNQVAENDYQNFKKVSHATEELQETIKTEAETHSGDESTAPKEDSMPEPGPATENADMPQQPVLKPCYTGKKRGRKPKKKRRGGSVAGSGPPRGEKLHASGPSKSEKLHGSGPSKSSGPSRSERLQITVPLRREQSRFQQLRTLDPVLVFVKLQGREKRPESSKVDPRDFNLNGLVDLLPDMQSETMRSACQWDGTLSPNDFNSSVAALCGRWKEVNDSLPQWSWVPFPVVGNSSCNAAGYLTMENVYHQNASEEVSHEESILGDEEVSDDATLEVSHEESILGDEELSDDATLVQSCCTDDVHVYDYHIVYSFNFRVPVLYFRGYRLDGSPLKLEDIEKDLPAYSLQVLRESKWTFMTQEDHPYLHRPWYTLHPCGTGDWMKCLIGSNAANDEPRHHLHYLSAWLSVVGQAVGLRIPLGLYKS</sequence>
<reference evidence="4 5" key="1">
    <citation type="submission" date="2022-12" db="EMBL/GenBank/DDBJ databases">
        <title>Chromosome-scale assembly of the Ensete ventricosum genome.</title>
        <authorList>
            <person name="Dussert Y."/>
            <person name="Stocks J."/>
            <person name="Wendawek A."/>
            <person name="Woldeyes F."/>
            <person name="Nichols R.A."/>
            <person name="Borrell J.S."/>
        </authorList>
    </citation>
    <scope>NUCLEOTIDE SEQUENCE [LARGE SCALE GENOMIC DNA]</scope>
    <source>
        <strain evidence="5">cv. Maze</strain>
        <tissue evidence="4">Seeds</tissue>
    </source>
</reference>
<comment type="caution">
    <text evidence="4">The sequence shown here is derived from an EMBL/GenBank/DDBJ whole genome shotgun (WGS) entry which is preliminary data.</text>
</comment>
<accession>A0AAV8RDM4</accession>
<feature type="compositionally biased region" description="Low complexity" evidence="3">
    <location>
        <begin position="689"/>
        <end position="699"/>
    </location>
</feature>
<evidence type="ECO:0000256" key="3">
    <source>
        <dbReference type="SAM" id="MobiDB-lite"/>
    </source>
</evidence>
<dbReference type="GO" id="GO:0006914">
    <property type="term" value="P:autophagy"/>
    <property type="evidence" value="ECO:0007669"/>
    <property type="project" value="UniProtKB-KW"/>
</dbReference>
<proteinExistence type="predicted"/>
<organism evidence="4 5">
    <name type="scientific">Ensete ventricosum</name>
    <name type="common">Abyssinian banana</name>
    <name type="synonym">Musa ensete</name>
    <dbReference type="NCBI Taxonomy" id="4639"/>
    <lineage>
        <taxon>Eukaryota</taxon>
        <taxon>Viridiplantae</taxon>
        <taxon>Streptophyta</taxon>
        <taxon>Embryophyta</taxon>
        <taxon>Tracheophyta</taxon>
        <taxon>Spermatophyta</taxon>
        <taxon>Magnoliopsida</taxon>
        <taxon>Liliopsida</taxon>
        <taxon>Zingiberales</taxon>
        <taxon>Musaceae</taxon>
        <taxon>Ensete</taxon>
    </lineage>
</organism>
<feature type="compositionally biased region" description="Low complexity" evidence="3">
    <location>
        <begin position="244"/>
        <end position="255"/>
    </location>
</feature>
<evidence type="ECO:0000313" key="4">
    <source>
        <dbReference type="EMBL" id="KAJ8493945.1"/>
    </source>
</evidence>
<evidence type="ECO:0000256" key="2">
    <source>
        <dbReference type="ARBA" id="ARBA00023006"/>
    </source>
</evidence>
<feature type="region of interest" description="Disordered" evidence="3">
    <location>
        <begin position="607"/>
        <end position="703"/>
    </location>
</feature>
<dbReference type="EMBL" id="JAQQAF010000004">
    <property type="protein sequence ID" value="KAJ8493945.1"/>
    <property type="molecule type" value="Genomic_DNA"/>
</dbReference>
<dbReference type="InterPro" id="IPR038745">
    <property type="entry name" value="AT4G37440-like"/>
</dbReference>
<name>A0AAV8RDM4_ENSVE</name>
<dbReference type="AlphaFoldDB" id="A0AAV8RDM4"/>
<dbReference type="Gene3D" id="3.30.1460.50">
    <property type="match status" value="1"/>
</dbReference>
<gene>
    <name evidence="4" type="ORF">OPV22_015666</name>
</gene>
<protein>
    <recommendedName>
        <fullName evidence="6">Ubiquitin-like-conjugating enzyme ATG10</fullName>
    </recommendedName>
</protein>
<dbReference type="CDD" id="cd11650">
    <property type="entry name" value="AT4G37440_like"/>
    <property type="match status" value="1"/>
</dbReference>
<dbReference type="GO" id="GO:0019787">
    <property type="term" value="F:ubiquitin-like protein transferase activity"/>
    <property type="evidence" value="ECO:0007669"/>
    <property type="project" value="InterPro"/>
</dbReference>
<evidence type="ECO:0000256" key="1">
    <source>
        <dbReference type="ARBA" id="ARBA00022786"/>
    </source>
</evidence>
<dbReference type="Pfam" id="PF03987">
    <property type="entry name" value="Autophagy_act_C"/>
    <property type="match status" value="1"/>
</dbReference>
<feature type="region of interest" description="Disordered" evidence="3">
    <location>
        <begin position="241"/>
        <end position="260"/>
    </location>
</feature>
<keyword evidence="1" id="KW-0833">Ubl conjugation pathway</keyword>
<dbReference type="PANTHER" id="PTHR34057:SF1">
    <property type="entry name" value="ELONGATION FACTOR"/>
    <property type="match status" value="1"/>
</dbReference>
<evidence type="ECO:0008006" key="6">
    <source>
        <dbReference type="Google" id="ProtNLM"/>
    </source>
</evidence>